<evidence type="ECO:0000259" key="1">
    <source>
        <dbReference type="PROSITE" id="PS50853"/>
    </source>
</evidence>
<dbReference type="Gene3D" id="2.60.40.10">
    <property type="entry name" value="Immunoglobulins"/>
    <property type="match status" value="2"/>
</dbReference>
<organism evidence="3 4">
    <name type="scientific">Candidatus Portnoybacteria bacterium CG11_big_fil_rev_8_21_14_0_20_40_15</name>
    <dbReference type="NCBI Taxonomy" id="1974817"/>
    <lineage>
        <taxon>Bacteria</taxon>
        <taxon>Candidatus Portnoyibacteriota</taxon>
    </lineage>
</organism>
<protein>
    <recommendedName>
        <fullName evidence="5">Fibronectin type-III domain-containing protein</fullName>
    </recommendedName>
</protein>
<evidence type="ECO:0000313" key="4">
    <source>
        <dbReference type="Proteomes" id="UP000229317"/>
    </source>
</evidence>
<dbReference type="PROSITE" id="PS51766">
    <property type="entry name" value="DOCKERIN"/>
    <property type="match status" value="1"/>
</dbReference>
<dbReference type="CDD" id="cd00063">
    <property type="entry name" value="FN3"/>
    <property type="match status" value="1"/>
</dbReference>
<evidence type="ECO:0000259" key="2">
    <source>
        <dbReference type="PROSITE" id="PS51766"/>
    </source>
</evidence>
<gene>
    <name evidence="3" type="ORF">COV84_01070</name>
</gene>
<accession>A0A2H0KTM5</accession>
<dbReference type="PROSITE" id="PS50853">
    <property type="entry name" value="FN3"/>
    <property type="match status" value="2"/>
</dbReference>
<dbReference type="GO" id="GO:0004553">
    <property type="term" value="F:hydrolase activity, hydrolyzing O-glycosyl compounds"/>
    <property type="evidence" value="ECO:0007669"/>
    <property type="project" value="InterPro"/>
</dbReference>
<dbReference type="InterPro" id="IPR036116">
    <property type="entry name" value="FN3_sf"/>
</dbReference>
<dbReference type="Proteomes" id="UP000229317">
    <property type="component" value="Unassembled WGS sequence"/>
</dbReference>
<dbReference type="InterPro" id="IPR013783">
    <property type="entry name" value="Ig-like_fold"/>
</dbReference>
<dbReference type="InterPro" id="IPR018247">
    <property type="entry name" value="EF_Hand_1_Ca_BS"/>
</dbReference>
<dbReference type="AlphaFoldDB" id="A0A2H0KTM5"/>
<proteinExistence type="predicted"/>
<dbReference type="InterPro" id="IPR003961">
    <property type="entry name" value="FN3_dom"/>
</dbReference>
<dbReference type="Gene3D" id="1.10.1330.10">
    <property type="entry name" value="Dockerin domain"/>
    <property type="match status" value="1"/>
</dbReference>
<dbReference type="InterPro" id="IPR016134">
    <property type="entry name" value="Dockerin_dom"/>
</dbReference>
<dbReference type="Pfam" id="PF00404">
    <property type="entry name" value="Dockerin_1"/>
    <property type="match status" value="1"/>
</dbReference>
<dbReference type="SUPFAM" id="SSF63446">
    <property type="entry name" value="Type I dockerin domain"/>
    <property type="match status" value="1"/>
</dbReference>
<reference evidence="3 4" key="1">
    <citation type="submission" date="2017-09" db="EMBL/GenBank/DDBJ databases">
        <title>Depth-based differentiation of microbial function through sediment-hosted aquifers and enrichment of novel symbionts in the deep terrestrial subsurface.</title>
        <authorList>
            <person name="Probst A.J."/>
            <person name="Ladd B."/>
            <person name="Jarett J.K."/>
            <person name="Geller-Mcgrath D.E."/>
            <person name="Sieber C.M."/>
            <person name="Emerson J.B."/>
            <person name="Anantharaman K."/>
            <person name="Thomas B.C."/>
            <person name="Malmstrom R."/>
            <person name="Stieglmeier M."/>
            <person name="Klingl A."/>
            <person name="Woyke T."/>
            <person name="Ryan C.M."/>
            <person name="Banfield J.F."/>
        </authorList>
    </citation>
    <scope>NUCLEOTIDE SEQUENCE [LARGE SCALE GENOMIC DNA]</scope>
    <source>
        <strain evidence="3">CG11_big_fil_rev_8_21_14_0_20_40_15</strain>
    </source>
</reference>
<evidence type="ECO:0000313" key="3">
    <source>
        <dbReference type="EMBL" id="PIQ75466.1"/>
    </source>
</evidence>
<name>A0A2H0KTM5_9BACT</name>
<feature type="domain" description="Dockerin" evidence="2">
    <location>
        <begin position="386"/>
        <end position="440"/>
    </location>
</feature>
<dbReference type="GO" id="GO:0000272">
    <property type="term" value="P:polysaccharide catabolic process"/>
    <property type="evidence" value="ECO:0007669"/>
    <property type="project" value="InterPro"/>
</dbReference>
<dbReference type="SMART" id="SM00060">
    <property type="entry name" value="FN3"/>
    <property type="match status" value="2"/>
</dbReference>
<dbReference type="Pfam" id="PF00041">
    <property type="entry name" value="fn3"/>
    <property type="match status" value="1"/>
</dbReference>
<dbReference type="InterPro" id="IPR036439">
    <property type="entry name" value="Dockerin_dom_sf"/>
</dbReference>
<dbReference type="EMBL" id="PCVO01000017">
    <property type="protein sequence ID" value="PIQ75466.1"/>
    <property type="molecule type" value="Genomic_DNA"/>
</dbReference>
<feature type="domain" description="Fibronectin type-III" evidence="1">
    <location>
        <begin position="284"/>
        <end position="390"/>
    </location>
</feature>
<dbReference type="PROSITE" id="PS00018">
    <property type="entry name" value="EF_HAND_1"/>
    <property type="match status" value="2"/>
</dbReference>
<comment type="caution">
    <text evidence="3">The sequence shown here is derived from an EMBL/GenBank/DDBJ whole genome shotgun (WGS) entry which is preliminary data.</text>
</comment>
<dbReference type="SUPFAM" id="SSF49265">
    <property type="entry name" value="Fibronectin type III"/>
    <property type="match status" value="1"/>
</dbReference>
<dbReference type="InterPro" id="IPR002105">
    <property type="entry name" value="Dockerin_1_rpt"/>
</dbReference>
<sequence length="440" mass="46158">MIKKTKEIVKIFLLISFLMLALIPIGARATLRGTVNNAYLMFSNGVTTVLESGIYRTGAVFQIDLLVNTHGQGVDTVSAYINYNPSFFSVTIDTSGSLFPTEAENSVSGGKIKITRGITAPGTVNTTNGKVVTLNITGLADTTPSSDNFTFDFAAGDANQSNVFLAGDPLLSGVYDMRLSLDGTPPANVSSFTATPGDSQISLSWTNPTSDFAGVKIMRKTGSFPTSPTDGTSIYDSNGTSYTDSGLTNGTTYYYTAFSRDVVLNYSSGAQVSASPRDNIVPASISNLTATALTARTVKLDWTAVGDDGNTGVAASYNLRYSASSITAGNFSSATQVSGAPTPGSSGSAQTMTVSGLSGNTTYYFAIKAIDESSNASAISNVVNAKTYKTADLNNNNIVNAQDFSILMSFWGSTTRPAADVNQDGFVNAQDFSIMMSQWG</sequence>
<feature type="domain" description="Fibronectin type-III" evidence="1">
    <location>
        <begin position="185"/>
        <end position="283"/>
    </location>
</feature>
<evidence type="ECO:0008006" key="5">
    <source>
        <dbReference type="Google" id="ProtNLM"/>
    </source>
</evidence>